<evidence type="ECO:0000259" key="3">
    <source>
        <dbReference type="PROSITE" id="PS50043"/>
    </source>
</evidence>
<dbReference type="Pfam" id="PF00196">
    <property type="entry name" value="GerE"/>
    <property type="match status" value="1"/>
</dbReference>
<keyword evidence="5" id="KW-1185">Reference proteome</keyword>
<dbReference type="InterPro" id="IPR036388">
    <property type="entry name" value="WH-like_DNA-bd_sf"/>
</dbReference>
<dbReference type="CDD" id="cd06170">
    <property type="entry name" value="LuxR_C_like"/>
    <property type="match status" value="1"/>
</dbReference>
<dbReference type="GO" id="GO:0006355">
    <property type="term" value="P:regulation of DNA-templated transcription"/>
    <property type="evidence" value="ECO:0007669"/>
    <property type="project" value="InterPro"/>
</dbReference>
<dbReference type="PANTHER" id="PTHR16305:SF35">
    <property type="entry name" value="TRANSCRIPTIONAL ACTIVATOR DOMAIN"/>
    <property type="match status" value="1"/>
</dbReference>
<dbReference type="InterPro" id="IPR041664">
    <property type="entry name" value="AAA_16"/>
</dbReference>
<dbReference type="InterPro" id="IPR016032">
    <property type="entry name" value="Sig_transdc_resp-reg_C-effctor"/>
</dbReference>
<gene>
    <name evidence="4" type="ORF">SAMN05421810_101482</name>
</gene>
<dbReference type="Gene3D" id="1.10.10.10">
    <property type="entry name" value="Winged helix-like DNA-binding domain superfamily/Winged helix DNA-binding domain"/>
    <property type="match status" value="1"/>
</dbReference>
<reference evidence="5" key="1">
    <citation type="submission" date="2016-10" db="EMBL/GenBank/DDBJ databases">
        <authorList>
            <person name="Varghese N."/>
            <person name="Submissions S."/>
        </authorList>
    </citation>
    <scope>NUCLEOTIDE SEQUENCE [LARGE SCALE GENOMIC DNA]</scope>
    <source>
        <strain evidence="5">CGMCC 4.5579</strain>
    </source>
</reference>
<dbReference type="InterPro" id="IPR027417">
    <property type="entry name" value="P-loop_NTPase"/>
</dbReference>
<evidence type="ECO:0000313" key="5">
    <source>
        <dbReference type="Proteomes" id="UP000198727"/>
    </source>
</evidence>
<dbReference type="PROSITE" id="PS50043">
    <property type="entry name" value="HTH_LUXR_2"/>
    <property type="match status" value="1"/>
</dbReference>
<evidence type="ECO:0000313" key="4">
    <source>
        <dbReference type="EMBL" id="SFO94574.1"/>
    </source>
</evidence>
<dbReference type="AlphaFoldDB" id="A0A1I5LB28"/>
<dbReference type="PANTHER" id="PTHR16305">
    <property type="entry name" value="TESTICULAR SOLUBLE ADENYLYL CYCLASE"/>
    <property type="match status" value="1"/>
</dbReference>
<dbReference type="GO" id="GO:0005524">
    <property type="term" value="F:ATP binding"/>
    <property type="evidence" value="ECO:0007669"/>
    <property type="project" value="UniProtKB-KW"/>
</dbReference>
<dbReference type="STRING" id="587909.SAMN05421810_101482"/>
<dbReference type="SMART" id="SM00421">
    <property type="entry name" value="HTH_LUXR"/>
    <property type="match status" value="1"/>
</dbReference>
<dbReference type="Proteomes" id="UP000198727">
    <property type="component" value="Unassembled WGS sequence"/>
</dbReference>
<dbReference type="GO" id="GO:0005737">
    <property type="term" value="C:cytoplasm"/>
    <property type="evidence" value="ECO:0007669"/>
    <property type="project" value="TreeGrafter"/>
</dbReference>
<keyword evidence="1" id="KW-0547">Nucleotide-binding</keyword>
<evidence type="ECO:0000256" key="1">
    <source>
        <dbReference type="ARBA" id="ARBA00022741"/>
    </source>
</evidence>
<dbReference type="GO" id="GO:0003677">
    <property type="term" value="F:DNA binding"/>
    <property type="evidence" value="ECO:0007669"/>
    <property type="project" value="InterPro"/>
</dbReference>
<dbReference type="SUPFAM" id="SSF46894">
    <property type="entry name" value="C-terminal effector domain of the bipartite response regulators"/>
    <property type="match status" value="1"/>
</dbReference>
<dbReference type="EMBL" id="FOWW01000001">
    <property type="protein sequence ID" value="SFO94574.1"/>
    <property type="molecule type" value="Genomic_DNA"/>
</dbReference>
<sequence length="907" mass="96688">MLVGRNPERARIHRLLVDAANGRSGALVVRGEAGIGKSVLLDDAASTAGTMRVLRGTGIESEAELPFGVLHQLLLPFLDRLDTLPVPQAAALSAAFGLVEGPDTNRFLIGAGTLTLLAELADDEPLLCLIDDAQWLDQGSLDALLFAARRFQTDPVAMVFAVRDTAVPFGTPGIDTLRLTGLPRSASAALLDERSPGLSAPARERVLDEAHGNPLALIELGAAQGLGHADPTEQVAPLPVTGRVQEAFRAQIAGLPGATRALLLTAAADAGGDLDLILRVGRTLGATAVDLAPAEHAHLVTLSTSRLVFRHPLVRAAAYQSAPHHQRIAVHRAFAHELALAGDVGADRRAWHLAAATTGPDESVAAELERTALRAQHRGGAMAVSAAYDRAGRLSTDNERKARRLGKAAQAAYDAGKPDRAVRLAAEVASLTEDPSILADALSLRAQVEYERTSPAVDATLALDAAELVPRGDPERAVLILTEAVCAGRNSCRLDVVAHGVRRLRALRLPPDSGLWSVVEAQIGWGEMFAGRPGRAVGPMAAHLRAARAGPLDHLHRIIAGFSGLMLGDDEATIAVMSATLTDARATGALTWIPYSLEVLALGHLMRGRFVDADASVAEGVPMAEELAMDTELLVLKAVSVWLAGVRGDERGCRSLTEEVLPRLDTRHPLGAALARWGLGLLDLAAGRCDDALRTLEDVCAGPAGRDVVVRAVPDLVEAAVRTGDTDRVLDRLADFDHWAEHVDSPVALALSLRCRALLATGDTAEEHFSAALRLQHAHAGPFDLARTRLLYGEWLRRRRRRGDAHSHLAPALTAFERLEALGWAERARTELAALGERPVARPQAKNPLQRLTPQEVQVVRLAASGYSNKEIGAQLFLSPRTVGHHLYKAYPKLGVSRRTELARLEL</sequence>
<dbReference type="GO" id="GO:0004016">
    <property type="term" value="F:adenylate cyclase activity"/>
    <property type="evidence" value="ECO:0007669"/>
    <property type="project" value="TreeGrafter"/>
</dbReference>
<evidence type="ECO:0000256" key="2">
    <source>
        <dbReference type="ARBA" id="ARBA00022840"/>
    </source>
</evidence>
<organism evidence="4 5">
    <name type="scientific">Amycolatopsis arida</name>
    <dbReference type="NCBI Taxonomy" id="587909"/>
    <lineage>
        <taxon>Bacteria</taxon>
        <taxon>Bacillati</taxon>
        <taxon>Actinomycetota</taxon>
        <taxon>Actinomycetes</taxon>
        <taxon>Pseudonocardiales</taxon>
        <taxon>Pseudonocardiaceae</taxon>
        <taxon>Amycolatopsis</taxon>
    </lineage>
</organism>
<dbReference type="Pfam" id="PF13191">
    <property type="entry name" value="AAA_16"/>
    <property type="match status" value="1"/>
</dbReference>
<dbReference type="InterPro" id="IPR000792">
    <property type="entry name" value="Tscrpt_reg_LuxR_C"/>
</dbReference>
<dbReference type="OrthoDB" id="3656034at2"/>
<keyword evidence="2" id="KW-0067">ATP-binding</keyword>
<dbReference type="SUPFAM" id="SSF52540">
    <property type="entry name" value="P-loop containing nucleoside triphosphate hydrolases"/>
    <property type="match status" value="1"/>
</dbReference>
<accession>A0A1I5LB28</accession>
<protein>
    <submittedName>
        <fullName evidence="4">Regulatory protein, luxR family</fullName>
    </submittedName>
</protein>
<dbReference type="RefSeq" id="WP_092527188.1">
    <property type="nucleotide sequence ID" value="NZ_FOWW01000001.1"/>
</dbReference>
<feature type="domain" description="HTH luxR-type" evidence="3">
    <location>
        <begin position="845"/>
        <end position="907"/>
    </location>
</feature>
<dbReference type="PRINTS" id="PR00038">
    <property type="entry name" value="HTHLUXR"/>
</dbReference>
<name>A0A1I5LB28_9PSEU</name>
<proteinExistence type="predicted"/>